<evidence type="ECO:0000313" key="1">
    <source>
        <dbReference type="EMBL" id="HIV27382.1"/>
    </source>
</evidence>
<evidence type="ECO:0000313" key="2">
    <source>
        <dbReference type="Proteomes" id="UP000886884"/>
    </source>
</evidence>
<sequence>MRAGFGKAELTPPLGVELAGYGYYLQRRAAAVTDPLYARALLLEQGEQRALLVSCEVLGLSRPVCDAVIRHAREALGCAEAAVTIVSVHTHTGPAIQYHEGCGEVNEAYVGGVAGKICRALDAAAEDLARVQSLSLVSRPLEGDFVYNRAAADGPVDRLLRGFVLRRDAKRPVALLSAACHGVFRGRVPLVSADFAGAVNQLAEERGYAPLYLNGLCGDIDPWNPSPERMEGFARQIASLLDAEGKPLPLDFQAGNIPFVLYHPSVSLAEIHAAAADAVRRAGGETAPAARVARAWERKMAKRAHALPTEEALKASYLLLGGVPILALPFEGFTRIGMDIRRKLGRRDALVLGCAEELMGYLPTRDDLARGAYAALESTFLYGRLPVLAGEAERLGEELGEALERRML</sequence>
<evidence type="ECO:0008006" key="3">
    <source>
        <dbReference type="Google" id="ProtNLM"/>
    </source>
</evidence>
<proteinExistence type="predicted"/>
<accession>A0A9D1P6W5</accession>
<organism evidence="1 2">
    <name type="scientific">Candidatus Ornithocaccomicrobium faecavium</name>
    <dbReference type="NCBI Taxonomy" id="2840890"/>
    <lineage>
        <taxon>Bacteria</taxon>
        <taxon>Bacillati</taxon>
        <taxon>Bacillota</taxon>
        <taxon>Clostridia</taxon>
        <taxon>Candidatus Ornithocaccomicrobium</taxon>
    </lineage>
</organism>
<name>A0A9D1P6W5_9FIRM</name>
<dbReference type="EMBL" id="DVOT01000096">
    <property type="protein sequence ID" value="HIV27382.1"/>
    <property type="molecule type" value="Genomic_DNA"/>
</dbReference>
<dbReference type="Proteomes" id="UP000886884">
    <property type="component" value="Unassembled WGS sequence"/>
</dbReference>
<comment type="caution">
    <text evidence="1">The sequence shown here is derived from an EMBL/GenBank/DDBJ whole genome shotgun (WGS) entry which is preliminary data.</text>
</comment>
<reference evidence="1" key="2">
    <citation type="journal article" date="2021" name="PeerJ">
        <title>Extensive microbial diversity within the chicken gut microbiome revealed by metagenomics and culture.</title>
        <authorList>
            <person name="Gilroy R."/>
            <person name="Ravi A."/>
            <person name="Getino M."/>
            <person name="Pursley I."/>
            <person name="Horton D.L."/>
            <person name="Alikhan N.F."/>
            <person name="Baker D."/>
            <person name="Gharbi K."/>
            <person name="Hall N."/>
            <person name="Watson M."/>
            <person name="Adriaenssens E.M."/>
            <person name="Foster-Nyarko E."/>
            <person name="Jarju S."/>
            <person name="Secka A."/>
            <person name="Antonio M."/>
            <person name="Oren A."/>
            <person name="Chaudhuri R.R."/>
            <person name="La Ragione R."/>
            <person name="Hildebrand F."/>
            <person name="Pallen M.J."/>
        </authorList>
    </citation>
    <scope>NUCLEOTIDE SEQUENCE</scope>
    <source>
        <strain evidence="1">CHK183-6373</strain>
    </source>
</reference>
<dbReference type="AlphaFoldDB" id="A0A9D1P6W5"/>
<protein>
    <recommendedName>
        <fullName evidence="3">Neutral/alkaline non-lysosomal ceramidase N-terminal domain-containing protein</fullName>
    </recommendedName>
</protein>
<gene>
    <name evidence="1" type="ORF">IAA64_05405</name>
</gene>
<reference evidence="1" key="1">
    <citation type="submission" date="2020-10" db="EMBL/GenBank/DDBJ databases">
        <authorList>
            <person name="Gilroy R."/>
        </authorList>
    </citation>
    <scope>NUCLEOTIDE SEQUENCE</scope>
    <source>
        <strain evidence="1">CHK183-6373</strain>
    </source>
</reference>